<keyword evidence="5 8" id="KW-0804">Transcription</keyword>
<organism evidence="12 13">
    <name type="scientific">Candidatus Daviesbacteria bacterium RIFCSPHIGHO2_12_FULL_37_11</name>
    <dbReference type="NCBI Taxonomy" id="1797777"/>
    <lineage>
        <taxon>Bacteria</taxon>
        <taxon>Candidatus Daviesiibacteriota</taxon>
    </lineage>
</organism>
<dbReference type="InterPro" id="IPR006359">
    <property type="entry name" value="Tscrpt_elong_fac_GreA"/>
</dbReference>
<comment type="caution">
    <text evidence="12">The sequence shown here is derived from an EMBL/GenBank/DDBJ whole genome shotgun (WGS) entry which is preliminary data.</text>
</comment>
<feature type="domain" description="Transcription elongation factor GreA/GreB C-terminal" evidence="10">
    <location>
        <begin position="96"/>
        <end position="167"/>
    </location>
</feature>
<dbReference type="FunFam" id="1.10.287.180:FF:000001">
    <property type="entry name" value="Transcription elongation factor GreA"/>
    <property type="match status" value="1"/>
</dbReference>
<dbReference type="InterPro" id="IPR028624">
    <property type="entry name" value="Tscrpt_elong_fac_GreA/B"/>
</dbReference>
<name>A0A1F5KAX1_9BACT</name>
<protein>
    <recommendedName>
        <fullName evidence="2 8">Transcription elongation factor GreA</fullName>
    </recommendedName>
    <alternativeName>
        <fullName evidence="7 8">Transcript cleavage factor GreA</fullName>
    </alternativeName>
</protein>
<dbReference type="SUPFAM" id="SSF46557">
    <property type="entry name" value="GreA transcript cleavage protein, N-terminal domain"/>
    <property type="match status" value="1"/>
</dbReference>
<keyword evidence="12" id="KW-0251">Elongation factor</keyword>
<evidence type="ECO:0000256" key="5">
    <source>
        <dbReference type="ARBA" id="ARBA00023163"/>
    </source>
</evidence>
<evidence type="ECO:0000256" key="4">
    <source>
        <dbReference type="ARBA" id="ARBA00023125"/>
    </source>
</evidence>
<dbReference type="InterPro" id="IPR036953">
    <property type="entry name" value="GreA/GreB_C_sf"/>
</dbReference>
<dbReference type="NCBIfam" id="TIGR01462">
    <property type="entry name" value="greA"/>
    <property type="match status" value="1"/>
</dbReference>
<dbReference type="AlphaFoldDB" id="A0A1F5KAX1"/>
<dbReference type="Gene3D" id="3.10.50.30">
    <property type="entry name" value="Transcription elongation factor, GreA/GreB, C-terminal domain"/>
    <property type="match status" value="1"/>
</dbReference>
<keyword evidence="4 8" id="KW-0238">DNA-binding</keyword>
<evidence type="ECO:0000256" key="9">
    <source>
        <dbReference type="RuleBase" id="RU000556"/>
    </source>
</evidence>
<proteinExistence type="inferred from homology"/>
<dbReference type="Pfam" id="PF01272">
    <property type="entry name" value="GreA_GreB"/>
    <property type="match status" value="1"/>
</dbReference>
<sequence length="167" mass="18559">MAKNTQKNLHPVRRGSKSVYVTSKGLSDAKLELALLKGQKRREVAERIQKAREYGDLTENSEYDAAMEEQTLVENRIAELENILKDAKVIQDVPKSDFVVIGSTVVIEMNGEEDEFTIVGRVEADPSKKRISNESPLGSSLLGAKPGESVEVTTPIVRYKCKVLEIK</sequence>
<dbReference type="EMBL" id="MFDE01000029">
    <property type="protein sequence ID" value="OGE38092.1"/>
    <property type="molecule type" value="Genomic_DNA"/>
</dbReference>
<evidence type="ECO:0000259" key="10">
    <source>
        <dbReference type="Pfam" id="PF01272"/>
    </source>
</evidence>
<dbReference type="GO" id="GO:0003677">
    <property type="term" value="F:DNA binding"/>
    <property type="evidence" value="ECO:0007669"/>
    <property type="project" value="UniProtKB-UniRule"/>
</dbReference>
<dbReference type="PROSITE" id="PS00830">
    <property type="entry name" value="GREAB_2"/>
    <property type="match status" value="1"/>
</dbReference>
<evidence type="ECO:0000256" key="1">
    <source>
        <dbReference type="ARBA" id="ARBA00008213"/>
    </source>
</evidence>
<evidence type="ECO:0000313" key="13">
    <source>
        <dbReference type="Proteomes" id="UP000176527"/>
    </source>
</evidence>
<dbReference type="PANTHER" id="PTHR30437:SF4">
    <property type="entry name" value="TRANSCRIPTION ELONGATION FACTOR GREA"/>
    <property type="match status" value="1"/>
</dbReference>
<accession>A0A1F5KAX1</accession>
<dbReference type="SUPFAM" id="SSF54534">
    <property type="entry name" value="FKBP-like"/>
    <property type="match status" value="1"/>
</dbReference>
<dbReference type="InterPro" id="IPR023459">
    <property type="entry name" value="Tscrpt_elong_fac_GreA/B_fam"/>
</dbReference>
<evidence type="ECO:0000256" key="7">
    <source>
        <dbReference type="ARBA" id="ARBA00030776"/>
    </source>
</evidence>
<evidence type="ECO:0000256" key="6">
    <source>
        <dbReference type="ARBA" id="ARBA00024916"/>
    </source>
</evidence>
<keyword evidence="12" id="KW-0648">Protein biosynthesis</keyword>
<comment type="similarity">
    <text evidence="1 8 9">Belongs to the GreA/GreB family.</text>
</comment>
<dbReference type="GO" id="GO:0032784">
    <property type="term" value="P:regulation of DNA-templated transcription elongation"/>
    <property type="evidence" value="ECO:0007669"/>
    <property type="project" value="UniProtKB-UniRule"/>
</dbReference>
<reference evidence="12 13" key="1">
    <citation type="journal article" date="2016" name="Nat. Commun.">
        <title>Thousands of microbial genomes shed light on interconnected biogeochemical processes in an aquifer system.</title>
        <authorList>
            <person name="Anantharaman K."/>
            <person name="Brown C.T."/>
            <person name="Hug L.A."/>
            <person name="Sharon I."/>
            <person name="Castelle C.J."/>
            <person name="Probst A.J."/>
            <person name="Thomas B.C."/>
            <person name="Singh A."/>
            <person name="Wilkins M.J."/>
            <person name="Karaoz U."/>
            <person name="Brodie E.L."/>
            <person name="Williams K.H."/>
            <person name="Hubbard S.S."/>
            <person name="Banfield J.F."/>
        </authorList>
    </citation>
    <scope>NUCLEOTIDE SEQUENCE [LARGE SCALE GENOMIC DNA]</scope>
</reference>
<gene>
    <name evidence="8" type="primary">greA</name>
    <name evidence="12" type="ORF">A3F00_04820</name>
</gene>
<dbReference type="Pfam" id="PF03449">
    <property type="entry name" value="GreA_GreB_N"/>
    <property type="match status" value="1"/>
</dbReference>
<evidence type="ECO:0000259" key="11">
    <source>
        <dbReference type="Pfam" id="PF03449"/>
    </source>
</evidence>
<evidence type="ECO:0000313" key="12">
    <source>
        <dbReference type="EMBL" id="OGE38092.1"/>
    </source>
</evidence>
<keyword evidence="3 8" id="KW-0805">Transcription regulation</keyword>
<evidence type="ECO:0000256" key="3">
    <source>
        <dbReference type="ARBA" id="ARBA00023015"/>
    </source>
</evidence>
<dbReference type="GO" id="GO:0006354">
    <property type="term" value="P:DNA-templated transcription elongation"/>
    <property type="evidence" value="ECO:0007669"/>
    <property type="project" value="TreeGrafter"/>
</dbReference>
<feature type="domain" description="Transcription elongation factor GreA/GreB N-terminal" evidence="11">
    <location>
        <begin position="19"/>
        <end position="89"/>
    </location>
</feature>
<dbReference type="PIRSF" id="PIRSF006092">
    <property type="entry name" value="GreA_GreB"/>
    <property type="match status" value="1"/>
</dbReference>
<dbReference type="Proteomes" id="UP000176527">
    <property type="component" value="Unassembled WGS sequence"/>
</dbReference>
<dbReference type="Gene3D" id="1.10.287.180">
    <property type="entry name" value="Transcription elongation factor, GreA/GreB, N-terminal domain"/>
    <property type="match status" value="1"/>
</dbReference>
<dbReference type="PROSITE" id="PS00829">
    <property type="entry name" value="GREAB_1"/>
    <property type="match status" value="1"/>
</dbReference>
<dbReference type="PANTHER" id="PTHR30437">
    <property type="entry name" value="TRANSCRIPTION ELONGATION FACTOR GREA"/>
    <property type="match status" value="1"/>
</dbReference>
<dbReference type="InterPro" id="IPR001437">
    <property type="entry name" value="Tscrpt_elong_fac_GreA/B_C"/>
</dbReference>
<dbReference type="NCBIfam" id="NF001263">
    <property type="entry name" value="PRK00226.1-4"/>
    <property type="match status" value="1"/>
</dbReference>
<dbReference type="InterPro" id="IPR036805">
    <property type="entry name" value="Tscrpt_elong_fac_GreA/B_N_sf"/>
</dbReference>
<dbReference type="GO" id="GO:0003746">
    <property type="term" value="F:translation elongation factor activity"/>
    <property type="evidence" value="ECO:0007669"/>
    <property type="project" value="UniProtKB-KW"/>
</dbReference>
<dbReference type="HAMAP" id="MF_00105">
    <property type="entry name" value="GreA_GreB"/>
    <property type="match status" value="1"/>
</dbReference>
<evidence type="ECO:0000256" key="2">
    <source>
        <dbReference type="ARBA" id="ARBA00013729"/>
    </source>
</evidence>
<dbReference type="InterPro" id="IPR018151">
    <property type="entry name" value="TF_GreA/GreB_CS"/>
</dbReference>
<evidence type="ECO:0000256" key="8">
    <source>
        <dbReference type="HAMAP-Rule" id="MF_00105"/>
    </source>
</evidence>
<dbReference type="InterPro" id="IPR022691">
    <property type="entry name" value="Tscrpt_elong_fac_GreA/B_N"/>
</dbReference>
<comment type="function">
    <text evidence="6 8 9">Necessary for efficient RNA polymerase transcription elongation past template-encoded arresting sites. The arresting sites in DNA have the property of trapping a certain fraction of elongating RNA polymerases that pass through, resulting in locked ternary complexes. Cleavage of the nascent transcript by cleavage factors such as GreA or GreB allows the resumption of elongation from the new 3'terminus. GreA releases sequences of 2 to 3 nucleotides.</text>
</comment>
<dbReference type="GO" id="GO:0070063">
    <property type="term" value="F:RNA polymerase binding"/>
    <property type="evidence" value="ECO:0007669"/>
    <property type="project" value="InterPro"/>
</dbReference>